<keyword evidence="2" id="KW-0378">Hydrolase</keyword>
<evidence type="ECO:0000259" key="3">
    <source>
        <dbReference type="Pfam" id="PF02230"/>
    </source>
</evidence>
<dbReference type="EMBL" id="GG693880">
    <property type="protein sequence ID" value="EES52087.1"/>
    <property type="molecule type" value="Genomic_DNA"/>
</dbReference>
<accession>C6HZ76</accession>
<name>C6HZ76_9BACT</name>
<evidence type="ECO:0000313" key="5">
    <source>
        <dbReference type="Proteomes" id="UP000009374"/>
    </source>
</evidence>
<evidence type="ECO:0000256" key="1">
    <source>
        <dbReference type="ARBA" id="ARBA00006499"/>
    </source>
</evidence>
<dbReference type="PANTHER" id="PTHR10655">
    <property type="entry name" value="LYSOPHOSPHOLIPASE-RELATED"/>
    <property type="match status" value="1"/>
</dbReference>
<organism evidence="4 5">
    <name type="scientific">Leptospirillum ferrodiazotrophum</name>
    <dbReference type="NCBI Taxonomy" id="412449"/>
    <lineage>
        <taxon>Bacteria</taxon>
        <taxon>Pseudomonadati</taxon>
        <taxon>Nitrospirota</taxon>
        <taxon>Nitrospiria</taxon>
        <taxon>Nitrospirales</taxon>
        <taxon>Nitrospiraceae</taxon>
        <taxon>Leptospirillum</taxon>
    </lineage>
</organism>
<reference evidence="4 5" key="1">
    <citation type="journal article" date="2009" name="Appl. Environ. Microbiol.">
        <title>Community genomic and proteomic analyses of chemoautotrophic iron-oxidizing "Leptospirillum rubarum" (Group II) and "Leptospirillum ferrodiazotrophum" (Group III) bacteria in acid mine drainage biofilms.</title>
        <authorList>
            <person name="Goltsman D.S."/>
            <person name="Denef V.J."/>
            <person name="Singer S.W."/>
            <person name="VerBerkmoes N.C."/>
            <person name="Lefsrud M."/>
            <person name="Mueller R.S."/>
            <person name="Dick G.J."/>
            <person name="Sun C.L."/>
            <person name="Wheeler K.E."/>
            <person name="Zemla A."/>
            <person name="Baker B.J."/>
            <person name="Hauser L."/>
            <person name="Land M."/>
            <person name="Shah M.B."/>
            <person name="Thelen M.P."/>
            <person name="Hettich R.L."/>
            <person name="Banfield J.F."/>
        </authorList>
    </citation>
    <scope>NUCLEOTIDE SEQUENCE [LARGE SCALE GENOMIC DNA]</scope>
</reference>
<dbReference type="Pfam" id="PF02230">
    <property type="entry name" value="Abhydrolase_2"/>
    <property type="match status" value="1"/>
</dbReference>
<comment type="similarity">
    <text evidence="1">Belongs to the AB hydrolase superfamily. AB hydrolase 2 family.</text>
</comment>
<evidence type="ECO:0000313" key="4">
    <source>
        <dbReference type="EMBL" id="EES52087.1"/>
    </source>
</evidence>
<dbReference type="AlphaFoldDB" id="C6HZ76"/>
<dbReference type="Gene3D" id="3.40.50.1820">
    <property type="entry name" value="alpha/beta hydrolase"/>
    <property type="match status" value="1"/>
</dbReference>
<proteinExistence type="inferred from homology"/>
<dbReference type="InterPro" id="IPR003140">
    <property type="entry name" value="PLipase/COase/thioEstase"/>
</dbReference>
<gene>
    <name evidence="4" type="ORF">UBAL3_94530053</name>
</gene>
<dbReference type="SUPFAM" id="SSF53474">
    <property type="entry name" value="alpha/beta-Hydrolases"/>
    <property type="match status" value="1"/>
</dbReference>
<dbReference type="InterPro" id="IPR050565">
    <property type="entry name" value="LYPA1-2/EST-like"/>
</dbReference>
<feature type="domain" description="Phospholipase/carboxylesterase/thioesterase" evidence="3">
    <location>
        <begin position="10"/>
        <end position="219"/>
    </location>
</feature>
<keyword evidence="5" id="KW-1185">Reference proteome</keyword>
<dbReference type="GO" id="GO:0016787">
    <property type="term" value="F:hydrolase activity"/>
    <property type="evidence" value="ECO:0007669"/>
    <property type="project" value="UniProtKB-KW"/>
</dbReference>
<protein>
    <submittedName>
        <fullName evidence="4">Putative carboxylesterase</fullName>
    </submittedName>
</protein>
<dbReference type="InterPro" id="IPR029058">
    <property type="entry name" value="AB_hydrolase_fold"/>
</dbReference>
<sequence>MLQSRETPEAVVVETGPDPVLAVIWLHGLGADGHDFEGVVAEMDLPVTPIRFVFPHAPVIRVRVNGGVPMRAWYDIAHPEIARDPDVEGMRRSVAEVERLVGREISRGISRERIVLAGFSQGGVIALLATFSTGLRYAGVLALSTYLPSSPQLGLVDSPTPLLMIHGTEDPVVPYRVGKSSFERIVGLGGGGERRWIDYRMGHSVCLPEVAEISSWLKALTDEVP</sequence>
<dbReference type="PANTHER" id="PTHR10655:SF17">
    <property type="entry name" value="LYSOPHOSPHOLIPASE-LIKE PROTEIN 1"/>
    <property type="match status" value="1"/>
</dbReference>
<dbReference type="Proteomes" id="UP000009374">
    <property type="component" value="Unassembled WGS sequence"/>
</dbReference>
<evidence type="ECO:0000256" key="2">
    <source>
        <dbReference type="ARBA" id="ARBA00022801"/>
    </source>
</evidence>